<dbReference type="PANTHER" id="PTHR10584">
    <property type="entry name" value="SUGAR KINASE"/>
    <property type="match status" value="1"/>
</dbReference>
<evidence type="ECO:0000313" key="6">
    <source>
        <dbReference type="EMBL" id="MCT8990404.1"/>
    </source>
</evidence>
<dbReference type="PRINTS" id="PR00990">
    <property type="entry name" value="RIBOKINASE"/>
</dbReference>
<dbReference type="GO" id="GO:0005829">
    <property type="term" value="C:cytosol"/>
    <property type="evidence" value="ECO:0007669"/>
    <property type="project" value="TreeGrafter"/>
</dbReference>
<evidence type="ECO:0000256" key="2">
    <source>
        <dbReference type="ARBA" id="ARBA00022679"/>
    </source>
</evidence>
<evidence type="ECO:0000313" key="7">
    <source>
        <dbReference type="Proteomes" id="UP001149009"/>
    </source>
</evidence>
<dbReference type="PROSITE" id="PS00584">
    <property type="entry name" value="PFKB_KINASES_2"/>
    <property type="match status" value="1"/>
</dbReference>
<dbReference type="GO" id="GO:0016301">
    <property type="term" value="F:kinase activity"/>
    <property type="evidence" value="ECO:0007669"/>
    <property type="project" value="UniProtKB-KW"/>
</dbReference>
<keyword evidence="2 4" id="KW-0808">Transferase</keyword>
<gene>
    <name evidence="6" type="ORF">NYR54_08870</name>
</gene>
<dbReference type="InterPro" id="IPR029056">
    <property type="entry name" value="Ribokinase-like"/>
</dbReference>
<keyword evidence="3 4" id="KW-0418">Kinase</keyword>
<dbReference type="InterPro" id="IPR002139">
    <property type="entry name" value="Ribo/fructo_kinase"/>
</dbReference>
<dbReference type="Pfam" id="PF00294">
    <property type="entry name" value="PfkB"/>
    <property type="match status" value="1"/>
</dbReference>
<accession>A0A9X2X977</accession>
<name>A0A9X2X977_9HYPH</name>
<dbReference type="SUPFAM" id="SSF53613">
    <property type="entry name" value="Ribokinase-like"/>
    <property type="match status" value="1"/>
</dbReference>
<protein>
    <submittedName>
        <fullName evidence="6">PfkB family carbohydrate kinase</fullName>
    </submittedName>
</protein>
<dbReference type="EMBL" id="JAODNV010000009">
    <property type="protein sequence ID" value="MCT8990404.1"/>
    <property type="molecule type" value="Genomic_DNA"/>
</dbReference>
<organism evidence="6 7">
    <name type="scientific">Chelativorans petroleitrophicus</name>
    <dbReference type="NCBI Taxonomy" id="2975484"/>
    <lineage>
        <taxon>Bacteria</taxon>
        <taxon>Pseudomonadati</taxon>
        <taxon>Pseudomonadota</taxon>
        <taxon>Alphaproteobacteria</taxon>
        <taxon>Hyphomicrobiales</taxon>
        <taxon>Phyllobacteriaceae</taxon>
        <taxon>Chelativorans</taxon>
    </lineage>
</organism>
<dbReference type="RefSeq" id="WP_261515275.1">
    <property type="nucleotide sequence ID" value="NZ_JAODNV010000009.1"/>
</dbReference>
<sequence length="313" mass="33483">MTRFPPRWCENTPDLICLGLSALDYVWTVETFADPGGGKVRASDFRTIGGGMAATAAVTAARLGARVQFWGRAGDDTHGHLMRRDLEERKVDVSNFRLFPGARSSISGVIVDARGERQIVNFRGANQPTDPGWLPLTEIGEAGAVLADPRWPEGAAAVFAAAREKGVPTVLDADVADPEVFDLLLPLTDHAVFSKRALEVYARNAPDPLAKIEAYGCRIAAVTEGSKGVTWREHGQTCHQPAFPVRSVDTTGAGDVFHGAYAFGLAAGAPIAEAFTFASAAAALKCTKPGGRDGIPTLDETLHLWRTAHEHDR</sequence>
<comment type="caution">
    <text evidence="6">The sequence shown here is derived from an EMBL/GenBank/DDBJ whole genome shotgun (WGS) entry which is preliminary data.</text>
</comment>
<keyword evidence="7" id="KW-1185">Reference proteome</keyword>
<dbReference type="Proteomes" id="UP001149009">
    <property type="component" value="Unassembled WGS sequence"/>
</dbReference>
<dbReference type="Gene3D" id="3.40.1190.20">
    <property type="match status" value="1"/>
</dbReference>
<dbReference type="GO" id="GO:0006796">
    <property type="term" value="P:phosphate-containing compound metabolic process"/>
    <property type="evidence" value="ECO:0007669"/>
    <property type="project" value="UniProtKB-ARBA"/>
</dbReference>
<evidence type="ECO:0000256" key="3">
    <source>
        <dbReference type="ARBA" id="ARBA00022777"/>
    </source>
</evidence>
<evidence type="ECO:0000256" key="4">
    <source>
        <dbReference type="RuleBase" id="RU003704"/>
    </source>
</evidence>
<dbReference type="PANTHER" id="PTHR10584:SF157">
    <property type="entry name" value="SULFOFRUCTOSE KINASE"/>
    <property type="match status" value="1"/>
</dbReference>
<dbReference type="InterPro" id="IPR002173">
    <property type="entry name" value="Carboh/pur_kinase_PfkB_CS"/>
</dbReference>
<reference evidence="6" key="1">
    <citation type="submission" date="2022-08" db="EMBL/GenBank/DDBJ databases">
        <title>Chelativorans sichuanense sp. nov., a paraffin oil-degrading bacterium isolated from a mixture of oil-based drill cuttings and paddy soil.</title>
        <authorList>
            <person name="Yu J."/>
            <person name="Liu H."/>
            <person name="Chen Q."/>
        </authorList>
    </citation>
    <scope>NUCLEOTIDE SEQUENCE</scope>
    <source>
        <strain evidence="6">SCAU 2101</strain>
    </source>
</reference>
<dbReference type="InterPro" id="IPR011611">
    <property type="entry name" value="PfkB_dom"/>
</dbReference>
<proteinExistence type="inferred from homology"/>
<feature type="domain" description="Carbohydrate kinase PfkB" evidence="5">
    <location>
        <begin position="14"/>
        <end position="297"/>
    </location>
</feature>
<evidence type="ECO:0000259" key="5">
    <source>
        <dbReference type="Pfam" id="PF00294"/>
    </source>
</evidence>
<evidence type="ECO:0000256" key="1">
    <source>
        <dbReference type="ARBA" id="ARBA00010688"/>
    </source>
</evidence>
<comment type="similarity">
    <text evidence="1 4">Belongs to the carbohydrate kinase PfkB family.</text>
</comment>
<dbReference type="AlphaFoldDB" id="A0A9X2X977"/>